<organism evidence="2 3">
    <name type="scientific">Xylaria bambusicola</name>
    <dbReference type="NCBI Taxonomy" id="326684"/>
    <lineage>
        <taxon>Eukaryota</taxon>
        <taxon>Fungi</taxon>
        <taxon>Dikarya</taxon>
        <taxon>Ascomycota</taxon>
        <taxon>Pezizomycotina</taxon>
        <taxon>Sordariomycetes</taxon>
        <taxon>Xylariomycetidae</taxon>
        <taxon>Xylariales</taxon>
        <taxon>Xylariaceae</taxon>
        <taxon>Xylaria</taxon>
    </lineage>
</organism>
<accession>A0AAN7V0Y0</accession>
<sequence>MVVLYESLPHSDLEEWGELSSEPVSPLSYSEKTSASEPSSMWDRTFRLQLWHKAIRPIGEDYDDNQNLANQVQMALAIRYPGLECLVRPCDIAAEIDPRTTVPISVSVLIMSLLF</sequence>
<name>A0AAN7V0Y0_9PEZI</name>
<gene>
    <name evidence="2" type="ORF">RRF57_007728</name>
</gene>
<evidence type="ECO:0000313" key="3">
    <source>
        <dbReference type="Proteomes" id="UP001305414"/>
    </source>
</evidence>
<feature type="region of interest" description="Disordered" evidence="1">
    <location>
        <begin position="12"/>
        <end position="37"/>
    </location>
</feature>
<evidence type="ECO:0000313" key="2">
    <source>
        <dbReference type="EMBL" id="KAK5632014.1"/>
    </source>
</evidence>
<comment type="caution">
    <text evidence="2">The sequence shown here is derived from an EMBL/GenBank/DDBJ whole genome shotgun (WGS) entry which is preliminary data.</text>
</comment>
<feature type="compositionally biased region" description="Polar residues" evidence="1">
    <location>
        <begin position="27"/>
        <end position="37"/>
    </location>
</feature>
<reference evidence="2 3" key="1">
    <citation type="submission" date="2023-10" db="EMBL/GenBank/DDBJ databases">
        <title>Draft genome sequence of Xylaria bambusicola isolate GMP-LS, the root and basal stem rot pathogen of sugarcane in Indonesia.</title>
        <authorList>
            <person name="Selvaraj P."/>
            <person name="Muralishankar V."/>
            <person name="Muruganantham S."/>
            <person name="Sp S."/>
            <person name="Haryani S."/>
            <person name="Lau K.J.X."/>
            <person name="Naqvi N.I."/>
        </authorList>
    </citation>
    <scope>NUCLEOTIDE SEQUENCE [LARGE SCALE GENOMIC DNA]</scope>
    <source>
        <strain evidence="2">GMP-LS</strain>
    </source>
</reference>
<evidence type="ECO:0000256" key="1">
    <source>
        <dbReference type="SAM" id="MobiDB-lite"/>
    </source>
</evidence>
<dbReference type="EMBL" id="JAWHQM010000022">
    <property type="protein sequence ID" value="KAK5632014.1"/>
    <property type="molecule type" value="Genomic_DNA"/>
</dbReference>
<dbReference type="AlphaFoldDB" id="A0AAN7V0Y0"/>
<protein>
    <submittedName>
        <fullName evidence="2">Uncharacterized protein</fullName>
    </submittedName>
</protein>
<proteinExistence type="predicted"/>
<dbReference type="Proteomes" id="UP001305414">
    <property type="component" value="Unassembled WGS sequence"/>
</dbReference>
<keyword evidence="3" id="KW-1185">Reference proteome</keyword>